<dbReference type="AlphaFoldDB" id="A0A164HZ16"/>
<protein>
    <recommendedName>
        <fullName evidence="3">DUF2164 domain-containing protein</fullName>
    </recommendedName>
</protein>
<dbReference type="Pfam" id="PF09932">
    <property type="entry name" value="DUF2164"/>
    <property type="match status" value="1"/>
</dbReference>
<accession>A0A164HZ16</accession>
<evidence type="ECO:0008006" key="3">
    <source>
        <dbReference type="Google" id="ProtNLM"/>
    </source>
</evidence>
<proteinExistence type="predicted"/>
<reference evidence="1 2" key="1">
    <citation type="submission" date="2016-03" db="EMBL/GenBank/DDBJ databases">
        <title>EvidentialGene: Evidence-directed Construction of Genes on Genomes.</title>
        <authorList>
            <person name="Gilbert D.G."/>
            <person name="Choi J.-H."/>
            <person name="Mockaitis K."/>
            <person name="Colbourne J."/>
            <person name="Pfrender M."/>
        </authorList>
    </citation>
    <scope>NUCLEOTIDE SEQUENCE [LARGE SCALE GENOMIC DNA]</scope>
    <source>
        <strain evidence="1 2">Xinb3</strain>
        <tissue evidence="1">Complete organism</tissue>
    </source>
</reference>
<dbReference type="EMBL" id="LRGB01008857">
    <property type="protein sequence ID" value="KZS00708.1"/>
    <property type="molecule type" value="Genomic_DNA"/>
</dbReference>
<comment type="caution">
    <text evidence="1">The sequence shown here is derived from an EMBL/GenBank/DDBJ whole genome shotgun (WGS) entry which is preliminary data.</text>
</comment>
<feature type="non-terminal residue" evidence="1">
    <location>
        <position position="105"/>
    </location>
</feature>
<name>A0A164HZ16_9CRUS</name>
<gene>
    <name evidence="1" type="ORF">APZ42_002889</name>
</gene>
<dbReference type="InterPro" id="IPR018680">
    <property type="entry name" value="DUF2164"/>
</dbReference>
<dbReference type="Proteomes" id="UP000076858">
    <property type="component" value="Unassembled WGS sequence"/>
</dbReference>
<organism evidence="1 2">
    <name type="scientific">Daphnia magna</name>
    <dbReference type="NCBI Taxonomy" id="35525"/>
    <lineage>
        <taxon>Eukaryota</taxon>
        <taxon>Metazoa</taxon>
        <taxon>Ecdysozoa</taxon>
        <taxon>Arthropoda</taxon>
        <taxon>Crustacea</taxon>
        <taxon>Branchiopoda</taxon>
        <taxon>Diplostraca</taxon>
        <taxon>Cladocera</taxon>
        <taxon>Anomopoda</taxon>
        <taxon>Daphniidae</taxon>
        <taxon>Daphnia</taxon>
    </lineage>
</organism>
<sequence>MRWSNREPLSEQGQRHTMSIEIPKAAREQAIRSIERYFEHHMDEPIGNIAAGGLLGFFLEEIGPLIYNQAVADVQERMQQRVAELDIEVHEDEFQYWRKFEGKIM</sequence>
<keyword evidence="2" id="KW-1185">Reference proteome</keyword>
<evidence type="ECO:0000313" key="1">
    <source>
        <dbReference type="EMBL" id="KZS00708.1"/>
    </source>
</evidence>
<evidence type="ECO:0000313" key="2">
    <source>
        <dbReference type="Proteomes" id="UP000076858"/>
    </source>
</evidence>